<dbReference type="FunFam" id="3.40.50.300:FF:001033">
    <property type="entry name" value="Shikimate kinase 2, chloroplastic"/>
    <property type="match status" value="1"/>
</dbReference>
<dbReference type="GO" id="GO:0009507">
    <property type="term" value="C:chloroplast"/>
    <property type="evidence" value="ECO:0000318"/>
    <property type="project" value="GO_Central"/>
</dbReference>
<evidence type="ECO:0000256" key="1">
    <source>
        <dbReference type="ARBA" id="ARBA00004229"/>
    </source>
</evidence>
<dbReference type="Gramene" id="KCW55792">
    <property type="protein sequence ID" value="KCW55792"/>
    <property type="gene ID" value="EUGRSUZ_I01618"/>
</dbReference>
<dbReference type="InParanoid" id="A0A059AP74"/>
<gene>
    <name evidence="4" type="ORF">EUGRSUZ_I01618</name>
</gene>
<accession>A0A059AP74</accession>
<dbReference type="AlphaFoldDB" id="A0A059AP74"/>
<dbReference type="OMA" id="ISIWVDV"/>
<dbReference type="eggNOG" id="ENOG502QSF9">
    <property type="taxonomic scope" value="Eukaryota"/>
</dbReference>
<sequence>MATIHFATYNGGLKFRGDSSAIALSSISPFSAASYSSSSSSSSSSATSSSSSAAKPRRSRLRASLRRKSLTATRALPEETTLSAQPEAVVDPTLALKKKAVDVAPALKGTSIFLVGMKSSIKTQLARLLAEALRYYFFDSDALVEEAAGGEASAKLLRETDEQGFRESEAEVLKQLSSMGRLVVCAGDGAVQSSTNLGFLRHGISIWIDVPLDIVARGLVEDLPSSQPSTSQSYSEVLAQLAAMYEETRVGYATADANVSLQKVASQCGHDDFSDVTVEDLAMEVLKEIEKLTRVKKMMAEAGRPF</sequence>
<feature type="compositionally biased region" description="Basic residues" evidence="3">
    <location>
        <begin position="55"/>
        <end position="66"/>
    </location>
</feature>
<evidence type="ECO:0000256" key="3">
    <source>
        <dbReference type="SAM" id="MobiDB-lite"/>
    </source>
</evidence>
<dbReference type="Pfam" id="PF01202">
    <property type="entry name" value="SKI"/>
    <property type="match status" value="1"/>
</dbReference>
<comment type="similarity">
    <text evidence="2">Belongs to the shikimate kinase family.</text>
</comment>
<dbReference type="Gene3D" id="3.40.50.300">
    <property type="entry name" value="P-loop containing nucleotide triphosphate hydrolases"/>
    <property type="match status" value="1"/>
</dbReference>
<dbReference type="EMBL" id="KK198761">
    <property type="protein sequence ID" value="KCW55792.1"/>
    <property type="molecule type" value="Genomic_DNA"/>
</dbReference>
<dbReference type="InterPro" id="IPR000623">
    <property type="entry name" value="Shikimate_kinase/TSH1"/>
</dbReference>
<proteinExistence type="inferred from homology"/>
<feature type="region of interest" description="Disordered" evidence="3">
    <location>
        <begin position="32"/>
        <end position="66"/>
    </location>
</feature>
<dbReference type="PANTHER" id="PTHR21087">
    <property type="entry name" value="SHIKIMATE KINASE"/>
    <property type="match status" value="1"/>
</dbReference>
<feature type="compositionally biased region" description="Low complexity" evidence="3">
    <location>
        <begin position="32"/>
        <end position="54"/>
    </location>
</feature>
<dbReference type="SUPFAM" id="SSF52540">
    <property type="entry name" value="P-loop containing nucleoside triphosphate hydrolases"/>
    <property type="match status" value="1"/>
</dbReference>
<protein>
    <recommendedName>
        <fullName evidence="5">Shikimate kinase</fullName>
    </recommendedName>
</protein>
<reference evidence="4" key="1">
    <citation type="submission" date="2013-07" db="EMBL/GenBank/DDBJ databases">
        <title>The genome of Eucalyptus grandis.</title>
        <authorList>
            <person name="Schmutz J."/>
            <person name="Hayes R."/>
            <person name="Myburg A."/>
            <person name="Tuskan G."/>
            <person name="Grattapaglia D."/>
            <person name="Rokhsar D.S."/>
        </authorList>
    </citation>
    <scope>NUCLEOTIDE SEQUENCE</scope>
    <source>
        <tissue evidence="4">Leaf extractions</tissue>
    </source>
</reference>
<organism evidence="4">
    <name type="scientific">Eucalyptus grandis</name>
    <name type="common">Flooded gum</name>
    <dbReference type="NCBI Taxonomy" id="71139"/>
    <lineage>
        <taxon>Eukaryota</taxon>
        <taxon>Viridiplantae</taxon>
        <taxon>Streptophyta</taxon>
        <taxon>Embryophyta</taxon>
        <taxon>Tracheophyta</taxon>
        <taxon>Spermatophyta</taxon>
        <taxon>Magnoliopsida</taxon>
        <taxon>eudicotyledons</taxon>
        <taxon>Gunneridae</taxon>
        <taxon>Pentapetalae</taxon>
        <taxon>rosids</taxon>
        <taxon>malvids</taxon>
        <taxon>Myrtales</taxon>
        <taxon>Myrtaceae</taxon>
        <taxon>Myrtoideae</taxon>
        <taxon>Eucalypteae</taxon>
        <taxon>Eucalyptus</taxon>
    </lineage>
</organism>
<name>A0A059AP74_EUCGR</name>
<evidence type="ECO:0000313" key="4">
    <source>
        <dbReference type="EMBL" id="KCW55792.1"/>
    </source>
</evidence>
<dbReference type="InterPro" id="IPR027417">
    <property type="entry name" value="P-loop_NTPase"/>
</dbReference>
<dbReference type="InterPro" id="IPR031322">
    <property type="entry name" value="Shikimate/glucono_kinase"/>
</dbReference>
<comment type="subcellular location">
    <subcellularLocation>
        <location evidence="1">Plastid</location>
        <location evidence="1">Chloroplast</location>
    </subcellularLocation>
</comment>
<dbReference type="HAMAP" id="MF_00109">
    <property type="entry name" value="Shikimate_kinase"/>
    <property type="match status" value="1"/>
</dbReference>
<dbReference type="FunCoup" id="A0A059AP74">
    <property type="interactions" value="940"/>
</dbReference>
<evidence type="ECO:0008006" key="5">
    <source>
        <dbReference type="Google" id="ProtNLM"/>
    </source>
</evidence>
<dbReference type="STRING" id="71139.A0A059AP74"/>
<dbReference type="KEGG" id="egr:104419115"/>
<dbReference type="PRINTS" id="PR01100">
    <property type="entry name" value="SHIKIMTKNASE"/>
</dbReference>
<evidence type="ECO:0000256" key="2">
    <source>
        <dbReference type="ARBA" id="ARBA00006997"/>
    </source>
</evidence>
<dbReference type="OrthoDB" id="197068at2759"/>
<dbReference type="PANTHER" id="PTHR21087:SF4">
    <property type="entry name" value="INACTIVE SHIKIMATE KINASE LIKE 1, CHLOROPLASTIC-RELATED"/>
    <property type="match status" value="1"/>
</dbReference>